<proteinExistence type="predicted"/>
<keyword evidence="1" id="KW-0812">Transmembrane</keyword>
<dbReference type="EMBL" id="BTGB01000010">
    <property type="protein sequence ID" value="GMM49023.1"/>
    <property type="molecule type" value="Genomic_DNA"/>
</dbReference>
<dbReference type="GO" id="GO:0016020">
    <property type="term" value="C:membrane"/>
    <property type="evidence" value="ECO:0007669"/>
    <property type="project" value="InterPro"/>
</dbReference>
<dbReference type="Proteomes" id="UP001378960">
    <property type="component" value="Unassembled WGS sequence"/>
</dbReference>
<sequence length="114" mass="12817">MVTGANVTFLPMHFLGMNGMPRRIPDYPDAFAGFNAICSFGAVLSIVSLLFFGYVIYDQLVNGLVNKDLSTNSLLKDPDFFESNETFKSNEVKSESIEFLLNYPPMFHTFNTKV</sequence>
<comment type="caution">
    <text evidence="3">The sequence shown here is derived from an EMBL/GenBank/DDBJ whole genome shotgun (WGS) entry which is preliminary data.</text>
</comment>
<dbReference type="InterPro" id="IPR023616">
    <property type="entry name" value="Cyt_c_oxase-like_su1_dom"/>
</dbReference>
<evidence type="ECO:0000259" key="2">
    <source>
        <dbReference type="PROSITE" id="PS50855"/>
    </source>
</evidence>
<dbReference type="GO" id="GO:0020037">
    <property type="term" value="F:heme binding"/>
    <property type="evidence" value="ECO:0007669"/>
    <property type="project" value="InterPro"/>
</dbReference>
<accession>A0AAV5RC44</accession>
<feature type="transmembrane region" description="Helical" evidence="1">
    <location>
        <begin position="30"/>
        <end position="57"/>
    </location>
</feature>
<geneLocation type="mitochondrion" evidence="3"/>
<dbReference type="SUPFAM" id="SSF81442">
    <property type="entry name" value="Cytochrome c oxidase subunit I-like"/>
    <property type="match status" value="1"/>
</dbReference>
<dbReference type="GO" id="GO:0004129">
    <property type="term" value="F:cytochrome-c oxidase activity"/>
    <property type="evidence" value="ECO:0007669"/>
    <property type="project" value="InterPro"/>
</dbReference>
<protein>
    <submittedName>
        <fullName evidence="3">Cytochrome c oxidase subunit 1</fullName>
    </submittedName>
</protein>
<keyword evidence="3" id="KW-0496">Mitochondrion</keyword>
<dbReference type="PROSITE" id="PS50855">
    <property type="entry name" value="COX1"/>
    <property type="match status" value="1"/>
</dbReference>
<keyword evidence="4" id="KW-1185">Reference proteome</keyword>
<organism evidence="3 4">
    <name type="scientific">Pichia kluyveri</name>
    <name type="common">Yeast</name>
    <dbReference type="NCBI Taxonomy" id="36015"/>
    <lineage>
        <taxon>Eukaryota</taxon>
        <taxon>Fungi</taxon>
        <taxon>Dikarya</taxon>
        <taxon>Ascomycota</taxon>
        <taxon>Saccharomycotina</taxon>
        <taxon>Pichiomycetes</taxon>
        <taxon>Pichiales</taxon>
        <taxon>Pichiaceae</taxon>
        <taxon>Pichia</taxon>
    </lineage>
</organism>
<dbReference type="InterPro" id="IPR036927">
    <property type="entry name" value="Cyt_c_oxase-like_su1_sf"/>
</dbReference>
<dbReference type="GO" id="GO:0006123">
    <property type="term" value="P:mitochondrial electron transport, cytochrome c to oxygen"/>
    <property type="evidence" value="ECO:0007669"/>
    <property type="project" value="TreeGrafter"/>
</dbReference>
<dbReference type="GO" id="GO:0015990">
    <property type="term" value="P:electron transport coupled proton transport"/>
    <property type="evidence" value="ECO:0007669"/>
    <property type="project" value="TreeGrafter"/>
</dbReference>
<evidence type="ECO:0000256" key="1">
    <source>
        <dbReference type="SAM" id="Phobius"/>
    </source>
</evidence>
<dbReference type="GO" id="GO:0005739">
    <property type="term" value="C:mitochondrion"/>
    <property type="evidence" value="ECO:0007669"/>
    <property type="project" value="UniProtKB-ARBA"/>
</dbReference>
<dbReference type="InterPro" id="IPR000883">
    <property type="entry name" value="Cyt_C_Oxase_1"/>
</dbReference>
<dbReference type="PANTHER" id="PTHR10422:SF18">
    <property type="entry name" value="CYTOCHROME C OXIDASE SUBUNIT 1"/>
    <property type="match status" value="1"/>
</dbReference>
<dbReference type="AlphaFoldDB" id="A0AAV5RC44"/>
<dbReference type="Gene3D" id="1.20.210.10">
    <property type="entry name" value="Cytochrome c oxidase-like, subunit I domain"/>
    <property type="match status" value="1"/>
</dbReference>
<keyword evidence="1" id="KW-1133">Transmembrane helix</keyword>
<keyword evidence="1" id="KW-0472">Membrane</keyword>
<evidence type="ECO:0000313" key="3">
    <source>
        <dbReference type="EMBL" id="GMM49023.1"/>
    </source>
</evidence>
<feature type="domain" description="Cytochrome oxidase subunit I profile" evidence="2">
    <location>
        <begin position="1"/>
        <end position="114"/>
    </location>
</feature>
<gene>
    <name evidence="3" type="ORF">DAPK24_040410</name>
</gene>
<name>A0AAV5RC44_PICKL</name>
<evidence type="ECO:0000313" key="4">
    <source>
        <dbReference type="Proteomes" id="UP001378960"/>
    </source>
</evidence>
<reference evidence="3 4" key="1">
    <citation type="journal article" date="2023" name="Elife">
        <title>Identification of key yeast species and microbe-microbe interactions impacting larval growth of Drosophila in the wild.</title>
        <authorList>
            <person name="Mure A."/>
            <person name="Sugiura Y."/>
            <person name="Maeda R."/>
            <person name="Honda K."/>
            <person name="Sakurai N."/>
            <person name="Takahashi Y."/>
            <person name="Watada M."/>
            <person name="Katoh T."/>
            <person name="Gotoh A."/>
            <person name="Gotoh Y."/>
            <person name="Taniguchi I."/>
            <person name="Nakamura K."/>
            <person name="Hayashi T."/>
            <person name="Katayama T."/>
            <person name="Uemura T."/>
            <person name="Hattori Y."/>
        </authorList>
    </citation>
    <scope>NUCLEOTIDE SEQUENCE [LARGE SCALE GENOMIC DNA]</scope>
    <source>
        <strain evidence="3 4">PK-24</strain>
    </source>
</reference>
<dbReference type="PANTHER" id="PTHR10422">
    <property type="entry name" value="CYTOCHROME C OXIDASE SUBUNIT 1"/>
    <property type="match status" value="1"/>
</dbReference>